<dbReference type="GO" id="GO:0016740">
    <property type="term" value="F:transferase activity"/>
    <property type="evidence" value="ECO:0007669"/>
    <property type="project" value="UniProtKB-KW"/>
</dbReference>
<dbReference type="SUPFAM" id="SSF52540">
    <property type="entry name" value="P-loop containing nucleoside triphosphate hydrolases"/>
    <property type="match status" value="1"/>
</dbReference>
<dbReference type="Proteomes" id="UP001596116">
    <property type="component" value="Unassembled WGS sequence"/>
</dbReference>
<keyword evidence="2" id="KW-1185">Reference proteome</keyword>
<gene>
    <name evidence="1" type="ORF">ACFMB1_09945</name>
</gene>
<name>A0ABW1KUR9_9PROT</name>
<organism evidence="1 2">
    <name type="scientific">Hyphococcus aureus</name>
    <dbReference type="NCBI Taxonomy" id="2666033"/>
    <lineage>
        <taxon>Bacteria</taxon>
        <taxon>Pseudomonadati</taxon>
        <taxon>Pseudomonadota</taxon>
        <taxon>Alphaproteobacteria</taxon>
        <taxon>Parvularculales</taxon>
        <taxon>Parvularculaceae</taxon>
        <taxon>Hyphococcus</taxon>
    </lineage>
</organism>
<accession>A0ABW1KUR9</accession>
<protein>
    <submittedName>
        <fullName evidence="1">Sulfotransferase family protein</fullName>
        <ecNumber evidence="1">2.8.2.-</ecNumber>
    </submittedName>
</protein>
<dbReference type="InterPro" id="IPR027417">
    <property type="entry name" value="P-loop_NTPase"/>
</dbReference>
<reference evidence="1 2" key="1">
    <citation type="submission" date="2024-09" db="EMBL/GenBank/DDBJ databases">
        <authorList>
            <person name="Zhang Z.-H."/>
        </authorList>
    </citation>
    <scope>NUCLEOTIDE SEQUENCE [LARGE SCALE GENOMIC DNA]</scope>
    <source>
        <strain evidence="1 2">HHTR114</strain>
    </source>
</reference>
<keyword evidence="1" id="KW-0560">Oxidoreductase</keyword>
<dbReference type="RefSeq" id="WP_379878480.1">
    <property type="nucleotide sequence ID" value="NZ_JBHPON010000001.1"/>
</dbReference>
<keyword evidence="1" id="KW-0808">Transferase</keyword>
<dbReference type="EMBL" id="JBHPON010000001">
    <property type="protein sequence ID" value="MFC6035866.1"/>
    <property type="molecule type" value="Genomic_DNA"/>
</dbReference>
<dbReference type="GO" id="GO:0004601">
    <property type="term" value="F:peroxidase activity"/>
    <property type="evidence" value="ECO:0007669"/>
    <property type="project" value="UniProtKB-KW"/>
</dbReference>
<dbReference type="Pfam" id="PF13469">
    <property type="entry name" value="Sulfotransfer_3"/>
    <property type="match status" value="1"/>
</dbReference>
<evidence type="ECO:0000313" key="1">
    <source>
        <dbReference type="EMBL" id="MFC6035866.1"/>
    </source>
</evidence>
<comment type="caution">
    <text evidence="1">The sequence shown here is derived from an EMBL/GenBank/DDBJ whole genome shotgun (WGS) entry which is preliminary data.</text>
</comment>
<keyword evidence="1" id="KW-0575">Peroxidase</keyword>
<proteinExistence type="predicted"/>
<sequence>MEIREAFKGVAGRGLSIILPACSYENCIFLIGHMRCGSTALSNILCSRGDISGYGEAHISYTQETTPGLLALNQAKKRRWTFKAQFLYDKLLHNHLDDNPPPDFFSARAIFMVRRPEESIPSIVRLFQKIRSNEYGSFLKACAYYEARLEQMRDLWLHFGSDRKTCINFEDLVAAPEEKLKRLSYALELSPPLKNQYAPDDVVKEPGVGDPFEATKHSKIVARKAQHMKALKLSDKERKALARASDAYDRFIAETAC</sequence>
<dbReference type="Gene3D" id="3.40.50.300">
    <property type="entry name" value="P-loop containing nucleotide triphosphate hydrolases"/>
    <property type="match status" value="1"/>
</dbReference>
<dbReference type="EC" id="2.8.2.-" evidence="1"/>
<evidence type="ECO:0000313" key="2">
    <source>
        <dbReference type="Proteomes" id="UP001596116"/>
    </source>
</evidence>